<dbReference type="InterPro" id="IPR030676">
    <property type="entry name" value="CitT-rel"/>
</dbReference>
<evidence type="ECO:0000313" key="7">
    <source>
        <dbReference type="EMBL" id="KRM35661.1"/>
    </source>
</evidence>
<dbReference type="GO" id="GO:0016020">
    <property type="term" value="C:membrane"/>
    <property type="evidence" value="ECO:0007669"/>
    <property type="project" value="UniProtKB-SubCell"/>
</dbReference>
<feature type="transmembrane region" description="Helical" evidence="6">
    <location>
        <begin position="352"/>
        <end position="370"/>
    </location>
</feature>
<evidence type="ECO:0000256" key="4">
    <source>
        <dbReference type="ARBA" id="ARBA00022989"/>
    </source>
</evidence>
<feature type="transmembrane region" description="Helical" evidence="6">
    <location>
        <begin position="121"/>
        <end position="139"/>
    </location>
</feature>
<feature type="transmembrane region" description="Helical" evidence="6">
    <location>
        <begin position="7"/>
        <end position="27"/>
    </location>
</feature>
<dbReference type="InterPro" id="IPR001898">
    <property type="entry name" value="SLC13A/DASS"/>
</dbReference>
<feature type="transmembrane region" description="Helical" evidence="6">
    <location>
        <begin position="286"/>
        <end position="307"/>
    </location>
</feature>
<comment type="subcellular location">
    <subcellularLocation>
        <location evidence="1">Membrane</location>
        <topology evidence="1">Multi-pass membrane protein</topology>
    </subcellularLocation>
</comment>
<evidence type="ECO:0000256" key="5">
    <source>
        <dbReference type="ARBA" id="ARBA00023136"/>
    </source>
</evidence>
<comment type="similarity">
    <text evidence="2">Belongs to the SLC13A/DASS transporter (TC 2.A.47) family. DIT1 subfamily.</text>
</comment>
<evidence type="ECO:0000313" key="8">
    <source>
        <dbReference type="Proteomes" id="UP000051085"/>
    </source>
</evidence>
<evidence type="ECO:0000256" key="3">
    <source>
        <dbReference type="ARBA" id="ARBA00022692"/>
    </source>
</evidence>
<dbReference type="AlphaFoldDB" id="A0A922TMW2"/>
<dbReference type="GO" id="GO:0022857">
    <property type="term" value="F:transmembrane transporter activity"/>
    <property type="evidence" value="ECO:0007669"/>
    <property type="project" value="InterPro"/>
</dbReference>
<gene>
    <name evidence="7" type="ORF">FD34_GL000546</name>
</gene>
<keyword evidence="4 6" id="KW-1133">Transmembrane helix</keyword>
<evidence type="ECO:0000256" key="1">
    <source>
        <dbReference type="ARBA" id="ARBA00004141"/>
    </source>
</evidence>
<proteinExistence type="inferred from homology"/>
<feature type="transmembrane region" description="Helical" evidence="6">
    <location>
        <begin position="412"/>
        <end position="431"/>
    </location>
</feature>
<feature type="transmembrane region" description="Helical" evidence="6">
    <location>
        <begin position="314"/>
        <end position="332"/>
    </location>
</feature>
<name>A0A922TMW2_9LACO</name>
<evidence type="ECO:0008006" key="9">
    <source>
        <dbReference type="Google" id="ProtNLM"/>
    </source>
</evidence>
<dbReference type="PANTHER" id="PTHR42826">
    <property type="entry name" value="DICARBOXYLATE TRANSPORTER 2.1, CHLOROPLASTIC"/>
    <property type="match status" value="1"/>
</dbReference>
<feature type="transmembrane region" description="Helical" evidence="6">
    <location>
        <begin position="172"/>
        <end position="192"/>
    </location>
</feature>
<evidence type="ECO:0000256" key="2">
    <source>
        <dbReference type="ARBA" id="ARBA00007349"/>
    </source>
</evidence>
<feature type="transmembrane region" description="Helical" evidence="6">
    <location>
        <begin position="263"/>
        <end position="280"/>
    </location>
</feature>
<keyword evidence="3 6" id="KW-0812">Transmembrane</keyword>
<keyword evidence="5 6" id="KW-0472">Membrane</keyword>
<reference evidence="7 8" key="1">
    <citation type="journal article" date="2015" name="Genome Announc.">
        <title>Expanding the biotechnology potential of lactobacilli through comparative genomics of 213 strains and associated genera.</title>
        <authorList>
            <person name="Sun Z."/>
            <person name="Harris H.M."/>
            <person name="McCann A."/>
            <person name="Guo C."/>
            <person name="Argimon S."/>
            <person name="Zhang W."/>
            <person name="Yang X."/>
            <person name="Jeffery I.B."/>
            <person name="Cooney J.C."/>
            <person name="Kagawa T.F."/>
            <person name="Liu W."/>
            <person name="Song Y."/>
            <person name="Salvetti E."/>
            <person name="Wrobel A."/>
            <person name="Rasinkangas P."/>
            <person name="Parkhill J."/>
            <person name="Rea M.C."/>
            <person name="O'Sullivan O."/>
            <person name="Ritari J."/>
            <person name="Douillard F.P."/>
            <person name="Paul Ross R."/>
            <person name="Yang R."/>
            <person name="Briner A.E."/>
            <person name="Felis G.E."/>
            <person name="de Vos W.M."/>
            <person name="Barrangou R."/>
            <person name="Klaenhammer T.R."/>
            <person name="Caufield P.W."/>
            <person name="Cui Y."/>
            <person name="Zhang H."/>
            <person name="O'Toole P.W."/>
        </authorList>
    </citation>
    <scope>NUCLEOTIDE SEQUENCE [LARGE SCALE GENOMIC DNA]</scope>
    <source>
        <strain evidence="7 8">DSM 8475</strain>
    </source>
</reference>
<dbReference type="Pfam" id="PF00939">
    <property type="entry name" value="Na_sulph_symp"/>
    <property type="match status" value="1"/>
</dbReference>
<feature type="transmembrane region" description="Helical" evidence="6">
    <location>
        <begin position="47"/>
        <end position="70"/>
    </location>
</feature>
<dbReference type="Proteomes" id="UP000051085">
    <property type="component" value="Unassembled WGS sequence"/>
</dbReference>
<evidence type="ECO:0000256" key="6">
    <source>
        <dbReference type="SAM" id="Phobius"/>
    </source>
</evidence>
<feature type="transmembrane region" description="Helical" evidence="6">
    <location>
        <begin position="212"/>
        <end position="237"/>
    </location>
</feature>
<feature type="transmembrane region" description="Helical" evidence="6">
    <location>
        <begin position="443"/>
        <end position="461"/>
    </location>
</feature>
<organism evidence="7 8">
    <name type="scientific">Limosilactobacillus pontis DSM 8475</name>
    <dbReference type="NCBI Taxonomy" id="1423794"/>
    <lineage>
        <taxon>Bacteria</taxon>
        <taxon>Bacillati</taxon>
        <taxon>Bacillota</taxon>
        <taxon>Bacilli</taxon>
        <taxon>Lactobacillales</taxon>
        <taxon>Lactobacillaceae</taxon>
        <taxon>Limosilactobacillus</taxon>
    </lineage>
</organism>
<feature type="transmembrane region" description="Helical" evidence="6">
    <location>
        <begin position="77"/>
        <end position="101"/>
    </location>
</feature>
<accession>A0A922TMW2</accession>
<dbReference type="EMBL" id="AZGO01000060">
    <property type="protein sequence ID" value="KRM35661.1"/>
    <property type="molecule type" value="Genomic_DNA"/>
</dbReference>
<comment type="caution">
    <text evidence="7">The sequence shown here is derived from an EMBL/GenBank/DDBJ whole genome shotgun (WGS) entry which is preliminary data.</text>
</comment>
<sequence length="467" mass="50414">MIMKHTKLISGVIAIILGVIIAFFIPAPAGLSHAGMVVLASLVTANLFWIFNVIPSFVTGLLMLSSCVILRAVDFPTAFNIFSSTTMWIIIGGLGLGAAATKSGLINRIALNIMKRFPANFSGQTLALFTAGTIISPMIPSAHPKTAMSTPLALGISESLGYKNKTKQSSGIFLAAIWGFLVMEASFLSATAQNYAFKGLLPQKAQATMSWGNWFLMMLPWTVITLVFGFFLLKFLFAPKDDKPASKEFISEQLHKLGPMSRNEKITAAVILVAIIFWILETTLKIPAAVTALCGVSILVVTGVLTPQDISKRLSWNTIIFIGTVMALGNVMQVVKLTTWLRIILKPVISPILGNIYITVIALPIIIYLCKFVVVSLISTGTLIIIALLPFFSTMSFSPAIIALIVTTSVNIWMLSYMDAPFLTGMAAVNDKMATRAALAKSSLGYMIINIIGLLLCVPVWKLMGIA</sequence>
<protein>
    <recommendedName>
        <fullName evidence="9">Di-and tricarboxylate transporter</fullName>
    </recommendedName>
</protein>